<feature type="transmembrane region" description="Helical" evidence="1">
    <location>
        <begin position="166"/>
        <end position="189"/>
    </location>
</feature>
<feature type="domain" description="RNA polymerase sigma-70 region 2" evidence="2">
    <location>
        <begin position="14"/>
        <end position="75"/>
    </location>
</feature>
<accession>A0A1M5UEK0</accession>
<dbReference type="GO" id="GO:0006352">
    <property type="term" value="P:DNA-templated transcription initiation"/>
    <property type="evidence" value="ECO:0007669"/>
    <property type="project" value="InterPro"/>
</dbReference>
<keyword evidence="1" id="KW-0812">Transmembrane</keyword>
<keyword evidence="1" id="KW-1133">Transmembrane helix</keyword>
<keyword evidence="1" id="KW-0472">Membrane</keyword>
<proteinExistence type="predicted"/>
<gene>
    <name evidence="3" type="ORF">SAMN02745941_00499</name>
</gene>
<name>A0A1M5UEK0_9CLOT</name>
<reference evidence="3 4" key="1">
    <citation type="submission" date="2016-11" db="EMBL/GenBank/DDBJ databases">
        <authorList>
            <person name="Jaros S."/>
            <person name="Januszkiewicz K."/>
            <person name="Wedrychowicz H."/>
        </authorList>
    </citation>
    <scope>NUCLEOTIDE SEQUENCE [LARGE SCALE GENOMIC DNA]</scope>
    <source>
        <strain evidence="3 4">DSM 6191</strain>
    </source>
</reference>
<evidence type="ECO:0000313" key="4">
    <source>
        <dbReference type="Proteomes" id="UP000184241"/>
    </source>
</evidence>
<dbReference type="EMBL" id="FQXU01000003">
    <property type="protein sequence ID" value="SHH61472.1"/>
    <property type="molecule type" value="Genomic_DNA"/>
</dbReference>
<protein>
    <submittedName>
        <fullName evidence="3">RNA polymerase sigma factor, sigma-70 family</fullName>
    </submittedName>
</protein>
<evidence type="ECO:0000313" key="3">
    <source>
        <dbReference type="EMBL" id="SHH61472.1"/>
    </source>
</evidence>
<evidence type="ECO:0000259" key="2">
    <source>
        <dbReference type="Pfam" id="PF04542"/>
    </source>
</evidence>
<dbReference type="GO" id="GO:0003700">
    <property type="term" value="F:DNA-binding transcription factor activity"/>
    <property type="evidence" value="ECO:0007669"/>
    <property type="project" value="InterPro"/>
</dbReference>
<feature type="transmembrane region" description="Helical" evidence="1">
    <location>
        <begin position="134"/>
        <end position="159"/>
    </location>
</feature>
<dbReference type="Pfam" id="PF04542">
    <property type="entry name" value="Sigma70_r2"/>
    <property type="match status" value="1"/>
</dbReference>
<evidence type="ECO:0000256" key="1">
    <source>
        <dbReference type="SAM" id="Phobius"/>
    </source>
</evidence>
<dbReference type="Gene3D" id="1.10.1740.10">
    <property type="match status" value="1"/>
</dbReference>
<dbReference type="Proteomes" id="UP000184241">
    <property type="component" value="Unassembled WGS sequence"/>
</dbReference>
<dbReference type="RefSeq" id="WP_083553374.1">
    <property type="nucleotide sequence ID" value="NZ_FQXU01000003.1"/>
</dbReference>
<dbReference type="SUPFAM" id="SSF88946">
    <property type="entry name" value="Sigma2 domain of RNA polymerase sigma factors"/>
    <property type="match status" value="1"/>
</dbReference>
<feature type="transmembrane region" description="Helical" evidence="1">
    <location>
        <begin position="84"/>
        <end position="108"/>
    </location>
</feature>
<dbReference type="InterPro" id="IPR013325">
    <property type="entry name" value="RNA_pol_sigma_r2"/>
</dbReference>
<sequence length="244" mass="28198">MNYELIDEIFKDKMNLIYRYLIKLGCSKENADDIVQDTFYKALRYIDGIQSDKLSAWLFKVAINKYYDLCRKNKRHIHVSIDKVMVNIFLTPSIFIICHGVIIVYLIFRFGVNNVPSNEINIVALKNIYEISKILYIVLLLVIIAISSSAFSIFVMGLATATNRKIVAHVFPPFYMITTGILFDIASINNFIDFNVIKLFNLIGFDKTTIFNVLLYDLILIILGLIIVYKFSYKKNLMILNKTS</sequence>
<organism evidence="3 4">
    <name type="scientific">Clostridium intestinale DSM 6191</name>
    <dbReference type="NCBI Taxonomy" id="1121320"/>
    <lineage>
        <taxon>Bacteria</taxon>
        <taxon>Bacillati</taxon>
        <taxon>Bacillota</taxon>
        <taxon>Clostridia</taxon>
        <taxon>Eubacteriales</taxon>
        <taxon>Clostridiaceae</taxon>
        <taxon>Clostridium</taxon>
    </lineage>
</organism>
<dbReference type="InterPro" id="IPR007627">
    <property type="entry name" value="RNA_pol_sigma70_r2"/>
</dbReference>
<dbReference type="AlphaFoldDB" id="A0A1M5UEK0"/>
<feature type="transmembrane region" description="Helical" evidence="1">
    <location>
        <begin position="209"/>
        <end position="229"/>
    </location>
</feature>